<keyword evidence="9" id="KW-0460">Magnesium</keyword>
<proteinExistence type="inferred from homology"/>
<gene>
    <name evidence="14" type="ordered locus">Amico_1177</name>
</gene>
<keyword evidence="5" id="KW-0819">tRNA processing</keyword>
<dbReference type="Proteomes" id="UP000002366">
    <property type="component" value="Chromosome"/>
</dbReference>
<dbReference type="RefSeq" id="WP_013048563.1">
    <property type="nucleotide sequence ID" value="NC_014011.1"/>
</dbReference>
<dbReference type="Gene3D" id="3.90.1640.10">
    <property type="entry name" value="inorganic pyrophosphatase (n-terminal core)"/>
    <property type="match status" value="1"/>
</dbReference>
<dbReference type="InterPro" id="IPR001667">
    <property type="entry name" value="DDH_dom"/>
</dbReference>
<dbReference type="InterPro" id="IPR043519">
    <property type="entry name" value="NT_sf"/>
</dbReference>
<dbReference type="GO" id="GO:0046872">
    <property type="term" value="F:metal ion binding"/>
    <property type="evidence" value="ECO:0007669"/>
    <property type="project" value="UniProtKB-KW"/>
</dbReference>
<feature type="domain" description="CBS" evidence="13">
    <location>
        <begin position="376"/>
        <end position="433"/>
    </location>
</feature>
<evidence type="ECO:0000256" key="1">
    <source>
        <dbReference type="ARBA" id="ARBA00001946"/>
    </source>
</evidence>
<dbReference type="eggNOG" id="COG0618">
    <property type="taxonomic scope" value="Bacteria"/>
</dbReference>
<dbReference type="GO" id="GO:0000166">
    <property type="term" value="F:nucleotide binding"/>
    <property type="evidence" value="ECO:0007669"/>
    <property type="project" value="UniProtKB-KW"/>
</dbReference>
<evidence type="ECO:0000256" key="7">
    <source>
        <dbReference type="ARBA" id="ARBA00022723"/>
    </source>
</evidence>
<dbReference type="OrthoDB" id="9805698at2"/>
<dbReference type="InterPro" id="IPR046342">
    <property type="entry name" value="CBS_dom_sf"/>
</dbReference>
<evidence type="ECO:0000256" key="8">
    <source>
        <dbReference type="ARBA" id="ARBA00022741"/>
    </source>
</evidence>
<comment type="similarity">
    <text evidence="2 12">Belongs to the tRNA nucleotidyltransferase/poly(A) polymerase family.</text>
</comment>
<dbReference type="InterPro" id="IPR052390">
    <property type="entry name" value="tRNA_nt/polyA_polymerase"/>
</dbReference>
<organism evidence="14 15">
    <name type="scientific">Aminobacterium colombiense (strain DSM 12261 / ALA-1)</name>
    <dbReference type="NCBI Taxonomy" id="572547"/>
    <lineage>
        <taxon>Bacteria</taxon>
        <taxon>Thermotogati</taxon>
        <taxon>Synergistota</taxon>
        <taxon>Synergistia</taxon>
        <taxon>Synergistales</taxon>
        <taxon>Aminobacteriaceae</taxon>
        <taxon>Aminobacterium</taxon>
    </lineage>
</organism>
<dbReference type="InterPro" id="IPR000644">
    <property type="entry name" value="CBS_dom"/>
</dbReference>
<dbReference type="InterPro" id="IPR032828">
    <property type="entry name" value="PolyA_RNA-bd"/>
</dbReference>
<dbReference type="PANTHER" id="PTHR47788:SF1">
    <property type="entry name" value="A-ADDING TRNA NUCLEOTIDYLTRANSFERASE"/>
    <property type="match status" value="1"/>
</dbReference>
<evidence type="ECO:0000313" key="15">
    <source>
        <dbReference type="Proteomes" id="UP000002366"/>
    </source>
</evidence>
<sequence length="877" mass="99358">MKVITSHMGNDFDSIASMVAASKLYPDAVLSLSGSTSRTVRDFLRKFPQRWPIVTPRKVRKDEVTQLIIVDTRSRSRIGPYVTLLGRKDVSVHVYDHHPPSFDDIDGELMVIDPVGATTTLLVEILLERQIPITPHEATLFAMGIYEDTGGLTFGGTTERDFHAISRLKELGADLTIIPSHIEMSFSAPERRILDLLIENAWVRYINGARVVLSYTSSPVYVDGLSLFVHRLRDYFAAEIAIAAVRMEKRTYVVARSHESILDVSKFLAHLGGGGHPQAASVTLHNVRPLSILESLEKKLEESIQPRIKVEDIMTSPVMAVEPDSSVNDAYRTMIRYGHSALPVVYGEKVKGIITRKDLDKAQLHGFGLALVREFMTEGVISVSKEASIAEAHRILVFHNIGRLPVLDGHVLVGIVTRTDLIRALYPESLPPEERKIAPEMPWTDNLEHLLKETLTPRQYEILIYLGKEAQSLGMKAYIVGGIVRDIMLGRESLDLDVVVEGNAVDFLKSINQEGCHISLHERYKTGSLIFSDGMKVDVATARREFYEYPLAQPRVSSDSLKHDLYRRDFTINAMAVSITPDSWGTLIDYFGGRRDLNKKTLKVLHNLSFVEDPTRVIRGIRLEQRLNFHLEDNTLRLLHSCLKGGLLARLSGYRLRSELELTMQEKAPFPALKRMAELGVWDILFPGLRIGKTAVRTIRRLSAFLARISRDFPDFRGYEWLAFLAALAIESHETVQFAILDRLSLAPRERDIMVQSLDGLRAAEQDLGGRTLVKNSEIYGYLREISPVTALFWSAATERWRVRRRILSYLTRLYRTKSHLTGRDLIEMGYRGGPQIGEILSQLRDRCLNEELTTLEEEVAWIKNNFPLELRQTKRH</sequence>
<dbReference type="SUPFAM" id="SSF81301">
    <property type="entry name" value="Nucleotidyltransferase"/>
    <property type="match status" value="1"/>
</dbReference>
<dbReference type="eggNOG" id="COG0517">
    <property type="taxonomic scope" value="Bacteria"/>
</dbReference>
<dbReference type="PANTHER" id="PTHR47788">
    <property type="entry name" value="POLYA POLYMERASE"/>
    <property type="match status" value="1"/>
</dbReference>
<dbReference type="Gene3D" id="3.10.310.30">
    <property type="match status" value="1"/>
</dbReference>
<dbReference type="SUPFAM" id="SSF81891">
    <property type="entry name" value="Poly A polymerase C-terminal region-like"/>
    <property type="match status" value="1"/>
</dbReference>
<dbReference type="GO" id="GO:0008033">
    <property type="term" value="P:tRNA processing"/>
    <property type="evidence" value="ECO:0007669"/>
    <property type="project" value="UniProtKB-KW"/>
</dbReference>
<evidence type="ECO:0000256" key="9">
    <source>
        <dbReference type="ARBA" id="ARBA00022842"/>
    </source>
</evidence>
<evidence type="ECO:0000256" key="11">
    <source>
        <dbReference type="PROSITE-ProRule" id="PRU00703"/>
    </source>
</evidence>
<dbReference type="AlphaFoldDB" id="D5EFG8"/>
<dbReference type="Pfam" id="PF01743">
    <property type="entry name" value="PolyA_pol"/>
    <property type="match status" value="1"/>
</dbReference>
<dbReference type="STRING" id="572547.Amico_1177"/>
<dbReference type="GO" id="GO:0016779">
    <property type="term" value="F:nucleotidyltransferase activity"/>
    <property type="evidence" value="ECO:0007669"/>
    <property type="project" value="UniProtKB-KW"/>
</dbReference>
<protein>
    <submittedName>
        <fullName evidence="14">CBS domain containing protein</fullName>
    </submittedName>
</protein>
<dbReference type="SMART" id="SM00116">
    <property type="entry name" value="CBS"/>
    <property type="match status" value="2"/>
</dbReference>
<keyword evidence="6" id="KW-0548">Nucleotidyltransferase</keyword>
<accession>D5EFG8</accession>
<name>D5EFG8_AMICL</name>
<dbReference type="Pfam" id="PF01368">
    <property type="entry name" value="DHH"/>
    <property type="match status" value="1"/>
</dbReference>
<evidence type="ECO:0000259" key="13">
    <source>
        <dbReference type="PROSITE" id="PS51371"/>
    </source>
</evidence>
<dbReference type="Gene3D" id="1.10.3090.10">
    <property type="entry name" value="cca-adding enzyme, domain 2"/>
    <property type="match status" value="1"/>
</dbReference>
<evidence type="ECO:0000256" key="5">
    <source>
        <dbReference type="ARBA" id="ARBA00022694"/>
    </source>
</evidence>
<dbReference type="KEGG" id="aco:Amico_1177"/>
<keyword evidence="4 12" id="KW-0808">Transferase</keyword>
<dbReference type="CDD" id="cd05398">
    <property type="entry name" value="NT_ClassII-CCAase"/>
    <property type="match status" value="1"/>
</dbReference>
<dbReference type="Pfam" id="PF00571">
    <property type="entry name" value="CBS"/>
    <property type="match status" value="2"/>
</dbReference>
<dbReference type="Pfam" id="PF12627">
    <property type="entry name" value="PolyA_pol_RNAbd"/>
    <property type="match status" value="1"/>
</dbReference>
<dbReference type="eggNOG" id="COG0617">
    <property type="taxonomic scope" value="Bacteria"/>
</dbReference>
<evidence type="ECO:0000256" key="3">
    <source>
        <dbReference type="ARBA" id="ARBA00022555"/>
    </source>
</evidence>
<keyword evidence="11" id="KW-0129">CBS domain</keyword>
<dbReference type="InterPro" id="IPR038763">
    <property type="entry name" value="DHH_sf"/>
</dbReference>
<keyword evidence="3" id="KW-0820">tRNA-binding</keyword>
<dbReference type="Gene3D" id="3.30.460.10">
    <property type="entry name" value="Beta Polymerase, domain 2"/>
    <property type="match status" value="1"/>
</dbReference>
<dbReference type="Gene3D" id="3.10.580.10">
    <property type="entry name" value="CBS-domain"/>
    <property type="match status" value="1"/>
</dbReference>
<keyword evidence="7" id="KW-0479">Metal-binding</keyword>
<dbReference type="EMBL" id="CP001997">
    <property type="protein sequence ID" value="ADE57300.1"/>
    <property type="molecule type" value="Genomic_DNA"/>
</dbReference>
<dbReference type="SUPFAM" id="SSF54631">
    <property type="entry name" value="CBS-domain pair"/>
    <property type="match status" value="1"/>
</dbReference>
<feature type="domain" description="CBS" evidence="13">
    <location>
        <begin position="314"/>
        <end position="371"/>
    </location>
</feature>
<dbReference type="SUPFAM" id="SSF64182">
    <property type="entry name" value="DHH phosphoesterases"/>
    <property type="match status" value="1"/>
</dbReference>
<comment type="cofactor">
    <cofactor evidence="1">
        <name>Mg(2+)</name>
        <dbReference type="ChEBI" id="CHEBI:18420"/>
    </cofactor>
</comment>
<dbReference type="InterPro" id="IPR002646">
    <property type="entry name" value="PolA_pol_head_dom"/>
</dbReference>
<evidence type="ECO:0000256" key="6">
    <source>
        <dbReference type="ARBA" id="ARBA00022695"/>
    </source>
</evidence>
<dbReference type="PROSITE" id="PS51371">
    <property type="entry name" value="CBS"/>
    <property type="match status" value="2"/>
</dbReference>
<evidence type="ECO:0000256" key="2">
    <source>
        <dbReference type="ARBA" id="ARBA00007265"/>
    </source>
</evidence>
<dbReference type="GO" id="GO:0000049">
    <property type="term" value="F:tRNA binding"/>
    <property type="evidence" value="ECO:0007669"/>
    <property type="project" value="UniProtKB-KW"/>
</dbReference>
<dbReference type="HOGENOM" id="CLU_015961_5_0_0"/>
<evidence type="ECO:0000256" key="10">
    <source>
        <dbReference type="ARBA" id="ARBA00022884"/>
    </source>
</evidence>
<keyword evidence="8" id="KW-0547">Nucleotide-binding</keyword>
<evidence type="ECO:0000313" key="14">
    <source>
        <dbReference type="EMBL" id="ADE57300.1"/>
    </source>
</evidence>
<keyword evidence="15" id="KW-1185">Reference proteome</keyword>
<evidence type="ECO:0000256" key="4">
    <source>
        <dbReference type="ARBA" id="ARBA00022679"/>
    </source>
</evidence>
<dbReference type="CDD" id="cd04595">
    <property type="entry name" value="CBS_pair_DHH_polyA_Pol_assoc"/>
    <property type="match status" value="1"/>
</dbReference>
<reference evidence="14 15" key="1">
    <citation type="journal article" date="2010" name="Stand. Genomic Sci.">
        <title>Complete genome sequence of Aminobacterium colombiense type strain (ALA-1).</title>
        <authorList>
            <person name="Chertkov O."/>
            <person name="Sikorski J."/>
            <person name="Brambilla E."/>
            <person name="Lapidus A."/>
            <person name="Copeland A."/>
            <person name="Glavina Del Rio T."/>
            <person name="Nolan M."/>
            <person name="Lucas S."/>
            <person name="Tice H."/>
            <person name="Cheng J.F."/>
            <person name="Han C."/>
            <person name="Detter J.C."/>
            <person name="Bruce D."/>
            <person name="Tapia R."/>
            <person name="Goodwin L."/>
            <person name="Pitluck S."/>
            <person name="Liolios K."/>
            <person name="Ivanova N."/>
            <person name="Mavromatis K."/>
            <person name="Ovchinnikova G."/>
            <person name="Pati A."/>
            <person name="Chen A."/>
            <person name="Palaniappan K."/>
            <person name="Land M."/>
            <person name="Hauser L."/>
            <person name="Chang Y.J."/>
            <person name="Jeffries C.D."/>
            <person name="Spring S."/>
            <person name="Rohde M."/>
            <person name="Goker M."/>
            <person name="Bristow J."/>
            <person name="Eisen J.A."/>
            <person name="Markowitz V."/>
            <person name="Hugenholtz P."/>
            <person name="Kyrpides N.C."/>
            <person name="Klenk H.P."/>
        </authorList>
    </citation>
    <scope>NUCLEOTIDE SEQUENCE [LARGE SCALE GENOMIC DNA]</scope>
    <source>
        <strain evidence="15">DSM 12261 / ALA-1</strain>
    </source>
</reference>
<evidence type="ECO:0000256" key="12">
    <source>
        <dbReference type="RuleBase" id="RU003953"/>
    </source>
</evidence>
<keyword evidence="10 12" id="KW-0694">RNA-binding</keyword>